<gene>
    <name evidence="4" type="ORF">CRN84_21330</name>
</gene>
<feature type="domain" description="ImpA N-terminal" evidence="2">
    <location>
        <begin position="11"/>
        <end position="112"/>
    </location>
</feature>
<sequence length="468" mass="53581">MENSHYRFIHVGGDPRSYDEFEAVRTEINKLTHPLQPAVNWPLIEINAITLFEKNGIDLLSVCYFTLARTQQAGLAGFVEGTELAAALVYYQWNTMWPDQIPSRVDALDWLNTRVGSIIRQYEYQIEDLNLLRRASGALELISDKLQQVKLAKAPRIDNLYFYVQTKVDELEKAAVIQLPDNLPQDKTQMIFVADSHYENAQPAEPAKLHQLPPKNQPPRVITTTKSDVSAVPPATVKRWPSFILGITTASLVLGIAGYFYHQTQQEQLQIGRMLTEPQLSWFINQPAKSLPANIENIPLNQLRLLETPVLDNYQKQLDTLKQLSPLAPYYYGNHLVATSQKIWPDSDKQKPLEQAWREWLQPSSFPLSGINGYHDTERGLNALLGELDEAQRQNKFITITRLRTVVKNIKAVMAQSEPLEERLRKLEAQSKDGRHITLAEQKAFDAYFNEVLKRYYLLSYGPQSELR</sequence>
<dbReference type="PANTHER" id="PTHR37024:SF5">
    <property type="entry name" value="IMPA N-TERMINAL DOMAIN-CONTAINING PROTEIN"/>
    <property type="match status" value="1"/>
</dbReference>
<keyword evidence="1" id="KW-0175">Coiled coil</keyword>
<evidence type="ECO:0000259" key="2">
    <source>
        <dbReference type="Pfam" id="PF06812"/>
    </source>
</evidence>
<dbReference type="PANTHER" id="PTHR37024">
    <property type="entry name" value="TYPE VI SECRETION SYSTEM DUF2094 AND IMPA-RELATED DOMAIN PROTEIN"/>
    <property type="match status" value="1"/>
</dbReference>
<name>A0A2C6C5R8_9GAMM</name>
<proteinExistence type="predicted"/>
<organism evidence="4 5">
    <name type="scientific">Budvicia aquatica</name>
    <dbReference type="NCBI Taxonomy" id="82979"/>
    <lineage>
        <taxon>Bacteria</taxon>
        <taxon>Pseudomonadati</taxon>
        <taxon>Pseudomonadota</taxon>
        <taxon>Gammaproteobacteria</taxon>
        <taxon>Enterobacterales</taxon>
        <taxon>Budviciaceae</taxon>
        <taxon>Budvicia</taxon>
    </lineage>
</organism>
<feature type="coiled-coil region" evidence="1">
    <location>
        <begin position="374"/>
        <end position="430"/>
    </location>
</feature>
<keyword evidence="5" id="KW-1185">Reference proteome</keyword>
<evidence type="ECO:0000313" key="4">
    <source>
        <dbReference type="EMBL" id="PHI31690.1"/>
    </source>
</evidence>
<evidence type="ECO:0000256" key="1">
    <source>
        <dbReference type="SAM" id="Coils"/>
    </source>
</evidence>
<dbReference type="AlphaFoldDB" id="A0A2C6C5R8"/>
<dbReference type="STRING" id="1111728.GCA_000427805_01467"/>
<evidence type="ECO:0008006" key="6">
    <source>
        <dbReference type="Google" id="ProtNLM"/>
    </source>
</evidence>
<dbReference type="InterPro" id="IPR010657">
    <property type="entry name" value="ImpA_N"/>
</dbReference>
<dbReference type="Pfam" id="PF06812">
    <property type="entry name" value="ImpA_N"/>
    <property type="match status" value="1"/>
</dbReference>
<reference evidence="5" key="1">
    <citation type="submission" date="2017-09" db="EMBL/GenBank/DDBJ databases">
        <title>FDA dAtabase for Regulatory Grade micrObial Sequences (FDA-ARGOS): Supporting development and validation of Infectious Disease Dx tests.</title>
        <authorList>
            <person name="Minogue T."/>
            <person name="Wolcott M."/>
            <person name="Wasieloski L."/>
            <person name="Aguilar W."/>
            <person name="Moore D."/>
            <person name="Tallon L."/>
            <person name="Sadzewicz L."/>
            <person name="Ott S."/>
            <person name="Zhao X."/>
            <person name="Nagaraj S."/>
            <person name="Vavikolanu K."/>
            <person name="Aluvathingal J."/>
            <person name="Nadendla S."/>
            <person name="Sichtig H."/>
        </authorList>
    </citation>
    <scope>NUCLEOTIDE SEQUENCE [LARGE SCALE GENOMIC DNA]</scope>
    <source>
        <strain evidence="5">FDAARGOS_387</strain>
    </source>
</reference>
<dbReference type="RefSeq" id="WP_029094487.1">
    <property type="nucleotide sequence ID" value="NZ_PDDX01000001.1"/>
</dbReference>
<dbReference type="OrthoDB" id="5579595at2"/>
<protein>
    <recommendedName>
        <fullName evidence="6">Type VI secretion system protein VasL</fullName>
    </recommendedName>
</protein>
<comment type="caution">
    <text evidence="4">The sequence shown here is derived from an EMBL/GenBank/DDBJ whole genome shotgun (WGS) entry which is preliminary data.</text>
</comment>
<dbReference type="InterPro" id="IPR021069">
    <property type="entry name" value="ImpA_C"/>
</dbReference>
<evidence type="ECO:0000259" key="3">
    <source>
        <dbReference type="Pfam" id="PF12486"/>
    </source>
</evidence>
<feature type="domain" description="ImpA C-terminal" evidence="3">
    <location>
        <begin position="314"/>
        <end position="459"/>
    </location>
</feature>
<dbReference type="EMBL" id="PDDX01000001">
    <property type="protein sequence ID" value="PHI31690.1"/>
    <property type="molecule type" value="Genomic_DNA"/>
</dbReference>
<dbReference type="Proteomes" id="UP000224974">
    <property type="component" value="Unassembled WGS sequence"/>
</dbReference>
<dbReference type="Pfam" id="PF12486">
    <property type="entry name" value="VasL"/>
    <property type="match status" value="1"/>
</dbReference>
<evidence type="ECO:0000313" key="5">
    <source>
        <dbReference type="Proteomes" id="UP000224974"/>
    </source>
</evidence>
<accession>A0A2C6C5R8</accession>